<dbReference type="InterPro" id="IPR011852">
    <property type="entry name" value="TRAP_TAXI"/>
</dbReference>
<evidence type="ECO:0000313" key="2">
    <source>
        <dbReference type="EMBL" id="TWU04617.1"/>
    </source>
</evidence>
<dbReference type="RefSeq" id="WP_146520010.1">
    <property type="nucleotide sequence ID" value="NZ_CP151726.1"/>
</dbReference>
<dbReference type="OrthoDB" id="252197at2"/>
<dbReference type="Pfam" id="PF16868">
    <property type="entry name" value="NMT1_3"/>
    <property type="match status" value="1"/>
</dbReference>
<dbReference type="Proteomes" id="UP000320176">
    <property type="component" value="Unassembled WGS sequence"/>
</dbReference>
<dbReference type="EMBL" id="SJPN01000003">
    <property type="protein sequence ID" value="TWU04617.1"/>
    <property type="molecule type" value="Genomic_DNA"/>
</dbReference>
<keyword evidence="1" id="KW-0812">Transmembrane</keyword>
<keyword evidence="3" id="KW-1185">Reference proteome</keyword>
<keyword evidence="1" id="KW-1133">Transmembrane helix</keyword>
<comment type="caution">
    <text evidence="2">The sequence shown here is derived from an EMBL/GenBank/DDBJ whole genome shotgun (WGS) entry which is preliminary data.</text>
</comment>
<dbReference type="NCBIfam" id="TIGR02122">
    <property type="entry name" value="TRAP_TAXI"/>
    <property type="match status" value="1"/>
</dbReference>
<sequence length="440" mass="49036">MSGRFSLTFVLVFCLGAAAAMWLWLGQRNPAPVELKLATGPTEGAFHSLGLGIAQIVHQTHPEITISLTQDSQGSIDNMDRLGRGEVDLAIVQNDTAPAPDVQTLLPLHRAVCHFLVPKSSDIQSVYDLRGKRVGVGQQNSGNQQIVRALLDHFGLRESQNDYIPVYEGIAQCSVKLDVGTLDAALIMTAVTNQSVVDLVGRGNVRYVSLASSGEGNEVDGFAVMNPYVERFIIPRHVYPVHDDRHGLPESPCETFALRSTLICRGDLPDAVARTIVESIVTQRAVIMRQHHEARDISEQFDSDDVQFPIHYGAMAYFQRLRPSFLERYSEPMAFLLSLILAFCGLVAGLNKWLSVRKKNRVDRYYVRLDGLLTELNSGETHRLDAIENELIAMRHEAVRELVDEKLMADDSFQIFQSLLTDCQKQLALRRVTSQHPHAN</sequence>
<dbReference type="PANTHER" id="PTHR42941:SF1">
    <property type="entry name" value="SLL1037 PROTEIN"/>
    <property type="match status" value="1"/>
</dbReference>
<dbReference type="AlphaFoldDB" id="A0A5C6AYR9"/>
<name>A0A5C6AYR9_9BACT</name>
<accession>A0A5C6AYR9</accession>
<evidence type="ECO:0000313" key="3">
    <source>
        <dbReference type="Proteomes" id="UP000320176"/>
    </source>
</evidence>
<dbReference type="PANTHER" id="PTHR42941">
    <property type="entry name" value="SLL1037 PROTEIN"/>
    <property type="match status" value="1"/>
</dbReference>
<gene>
    <name evidence="2" type="ORF">Pla52n_26590</name>
</gene>
<organism evidence="2 3">
    <name type="scientific">Stieleria varia</name>
    <dbReference type="NCBI Taxonomy" id="2528005"/>
    <lineage>
        <taxon>Bacteria</taxon>
        <taxon>Pseudomonadati</taxon>
        <taxon>Planctomycetota</taxon>
        <taxon>Planctomycetia</taxon>
        <taxon>Pirellulales</taxon>
        <taxon>Pirellulaceae</taxon>
        <taxon>Stieleria</taxon>
    </lineage>
</organism>
<protein>
    <submittedName>
        <fullName evidence="2">NMT1/THI5 like protein</fullName>
    </submittedName>
</protein>
<proteinExistence type="predicted"/>
<feature type="transmembrane region" description="Helical" evidence="1">
    <location>
        <begin position="333"/>
        <end position="354"/>
    </location>
</feature>
<evidence type="ECO:0000256" key="1">
    <source>
        <dbReference type="SAM" id="Phobius"/>
    </source>
</evidence>
<dbReference type="SUPFAM" id="SSF53850">
    <property type="entry name" value="Periplasmic binding protein-like II"/>
    <property type="match status" value="1"/>
</dbReference>
<dbReference type="Gene3D" id="3.40.190.10">
    <property type="entry name" value="Periplasmic binding protein-like II"/>
    <property type="match status" value="2"/>
</dbReference>
<reference evidence="2 3" key="1">
    <citation type="submission" date="2019-02" db="EMBL/GenBank/DDBJ databases">
        <title>Deep-cultivation of Planctomycetes and their phenomic and genomic characterization uncovers novel biology.</title>
        <authorList>
            <person name="Wiegand S."/>
            <person name="Jogler M."/>
            <person name="Boedeker C."/>
            <person name="Pinto D."/>
            <person name="Vollmers J."/>
            <person name="Rivas-Marin E."/>
            <person name="Kohn T."/>
            <person name="Peeters S.H."/>
            <person name="Heuer A."/>
            <person name="Rast P."/>
            <person name="Oberbeckmann S."/>
            <person name="Bunk B."/>
            <person name="Jeske O."/>
            <person name="Meyerdierks A."/>
            <person name="Storesund J.E."/>
            <person name="Kallscheuer N."/>
            <person name="Luecker S."/>
            <person name="Lage O.M."/>
            <person name="Pohl T."/>
            <person name="Merkel B.J."/>
            <person name="Hornburger P."/>
            <person name="Mueller R.-W."/>
            <person name="Bruemmer F."/>
            <person name="Labrenz M."/>
            <person name="Spormann A.M."/>
            <person name="Op Den Camp H."/>
            <person name="Overmann J."/>
            <person name="Amann R."/>
            <person name="Jetten M.S.M."/>
            <person name="Mascher T."/>
            <person name="Medema M.H."/>
            <person name="Devos D.P."/>
            <person name="Kaster A.-K."/>
            <person name="Ovreas L."/>
            <person name="Rohde M."/>
            <person name="Galperin M.Y."/>
            <person name="Jogler C."/>
        </authorList>
    </citation>
    <scope>NUCLEOTIDE SEQUENCE [LARGE SCALE GENOMIC DNA]</scope>
    <source>
        <strain evidence="2 3">Pla52n</strain>
    </source>
</reference>
<keyword evidence="1" id="KW-0472">Membrane</keyword>